<keyword evidence="2" id="KW-1185">Reference proteome</keyword>
<accession>A0ACA8R7S7</accession>
<gene>
    <name evidence="1" type="ORF">MarbSA_20630</name>
</gene>
<protein>
    <submittedName>
        <fullName evidence="1">Uncharacterized protein</fullName>
    </submittedName>
</protein>
<evidence type="ECO:0000313" key="1">
    <source>
        <dbReference type="EMBL" id="BBL63023.1"/>
    </source>
</evidence>
<dbReference type="EMBL" id="AP019779">
    <property type="protein sequence ID" value="BBL63023.1"/>
    <property type="molecule type" value="Genomic_DNA"/>
</dbReference>
<evidence type="ECO:0000313" key="2">
    <source>
        <dbReference type="Proteomes" id="UP000825015"/>
    </source>
</evidence>
<sequence>MSFSSVDAAEYNFTDTNTTAQFQSVIDNDTDDELVINLENGDYNFSKINVKRNATIKGKSSNTQINGSGILFNITSPNVSILNLTITNYNTAITSISSDLTINGNNINTKGISININSNSNDLKGIIIANNIIISANDLYGAVYVNVSDNNYAILDVYFFNNIIEGNGTNRSHGVYIIAKGRSSNLTFIKNNITGSSSYRTEGEGSVRIDLINNINDNITFTKNNITALSVSNGLWNGVALSTSNSSNSQAIFTNNNIMATFGDGVYIVSRSNHSRIIFADNNLTGTGNSNSSWGGTTGSGAYLIIRDGGNNSDISFTNNIITGIGPDSSWGIYFLYDNINNTNLTCINNIINGEKTGIGYYTSGLNLNARFNFTANNITVTNGSGFRINTLNYNNVTIIIADNNITGTANGNGLDGVYLSVYNSNKIIKKIINANITIVNNTMNLSRLGGSYSSNSVNLWVENIIGLEATIADNNFTGDSSIYVRIYNSSDINLNFTNNLIDGGVDMRILYYNNNLQVTFNGNILSKVRSGMSLGDAATDKFINNSQFTFTNNKIIGAGFHINLNGSKNIINFTDNNFTGPEEGPHYGSPSSFSVMSFYDFTNSKVSFIGNNFKAYGGDANYVYPRVSAYGNTIDSQFIFTDNNFTTQNGSFDLVISGLNGSNSQFIFKNNNFTTNNGSAAFLTVLKSNNVNITFIGNNISGTTPYAGVFLEVANTNNSQFTFTNNNIAGTSPVGFYTGEISGKFGDGSLNNSYLEFIFNNNNITGTERAAYINALTNNSQFTFTGNNFTGISYYGLYLSVYNKSNNNISFTNNIITGKSGYSISLSASNTNNTNITFSDNNITGSSYSVSFAAANSNNLHFTLKNNSIIGKSSYGISLSASNTNNNSQFIFANNNITGESGNGFILNASSSNNINIAFTENNIAGSTYGVNLNTTNSNNSLFNFTGNNIAGTSNGLNFNTSNSNNTNISFIGNDITGSSYSLNFNATNNKNSYFNFTRNNITATSNYGIHLIAPTSDNSQFIFEDNNITGAYGVIGNVFGSNNNSQFSFLYNNFKGTVQYGFGFNASNTNTINILLTENNITGSTYSIGLNTTNTNNSIFNFDGNNITGTNYSIVIAAKNLENSQITLQNNNITATATSDGDGINFDATNSKNSQITFKYNNITGTHDGALLYTPNSTNTNISFIENKIKGTNYGVGLSIGSTSNNNNLNFSYNNITGEYYGVFVLMNNTNGVSFINNIINSTNGDGFSFTSNSVTNISDFIVRGNTIYAPNGVGLNFSGLNTGSRVNVTVWYNRIIANTGVNITGFNDNSSFDYNWWGVNNITTKVLGIDTVNHYILKIINISSLYNLSFTDNASFAFLVLNTTLVNDGVGNLPYFIVNGTFNGAEYNTTTDDSFENNLIIFSSGYPILDASLDDEYVTFSLDINLTITVPPNVNIGENVTIIGQLDIYTGIDNINVTVDGKFHNVTVNSTTGGWNLNYTTNRTGNITITVSYIQNGTTYSINSTTFEVFKNSTNSTISVDSVHVGTDAVITGVLANYTVISAVNVTVDGKLYTDIVVDPTEGNWTVNHLTNHTGTHTVIVNYTELADGNYTSFINTSSFSVLRNSTNSSIDVSGANNTQIGTTATITGQLANFTVISSVNVTVDGKLYSDVFVDSVGGNWSVSHLTNHTGTYNVIVSYTESDSGNYTSFTNTTSFAVLKNSTNSTIHVDDVQVGTNATITGVLANFTVISSVNVTVDGKLYTPIVDSVGGNWSVSHLTNHTGTYNVIVSYTESDSGNYTSFTNTTSFAVLKNSTNSTINVDNVNIGTNATISGQLAGYAGDGSDLLNITVDGNLYTVTIGNTGGWSLNYTTNRTGNITVTVIYIGNENYTGFINSTSFEVFKNSTNSTIIVSDVHVGDTAVITGQLANFTVISFVNVTVDGKSYTVVVDSVGGNWTIEHLTNHTGVHTIIVEYTETDTGNYTSFSNSTTFNVLKNSTNSTINVNNVQIGTDAIITGQLDNYTVISSVNVTVDGNTQSITVNNSGGWSLNYNTNRTGSIDVIVAYNGDGEGNYTAFTNITSFNVLKNSTNSTINVDSVQVGTNATITGVLANFTVISSVNVTVDDKLYADVAVDSIGGNWTVKHVTNHTGTHNVTVSFIETDTDNYTSFTNTTSFNVAINSVNSTISLDSVNIGINTIITGQLTNNYSGDGSDLLNITVDGNIQSVTINGTGGWSLNYTTNRTGNITVTVSYSGNENYTGFSNSTSFEVFKNSTNSTIIVSDVHVGDTAVITGQLANFTVIGFVNVTVDGKLYTDVVVDSIGGNWTVSHVTNHTGNYDVLVNYTELVDGNYTSFTNTSSFNVLKNSTNSTINVNNVNIGTNATISGQLAGYAGDGSDLLNITVDGNTQSVNINNTGGWSLNYTTNRTGNITVTVSYSGNDNYSAFINSTTFTVLKDSSNSSVIVSGYFKVGENITINGILADEDSDPINNAQLTITIGNETFNVTTNSTGDWSLVYTPLYADEFFISVSWTGNDNYTGFINNTSFNVTKLATNSSIILPNNIKVNQTVLISGVLNDENDNTIADAILEVVVGGESFNVTTDSNGVWSLNYTPKRAGIFDLSLVYLGNDRYEGFVENKIFNVSKLATNSSINIPSNVKVGKSITVSGVLNSGGKPLANTSVLVIVDGKTYKVTTNNIGVWKLSYTPKKAGKSTMKVSYAGNNDFAGFNVSKTFNVTGKVKISIVKISKLVKVGKYRGFNLYSKIYTIKNLGTALGSKDYVKYFKNWYLEKLSKTSKIIKYQFSTKSRILKVQVKNLGVGKQVKLKILLTHRKRL</sequence>
<proteinExistence type="predicted"/>
<reference evidence="1" key="1">
    <citation type="submission" date="2019-06" db="EMBL/GenBank/DDBJ databases">
        <title>Complete genome sequence of Methanobrevibacter arboriphilus strain SA.</title>
        <authorList>
            <person name="Asakawa S."/>
        </authorList>
    </citation>
    <scope>NUCLEOTIDE SEQUENCE</scope>
    <source>
        <strain evidence="1">SA</strain>
    </source>
</reference>
<dbReference type="Proteomes" id="UP000825015">
    <property type="component" value="Chromosome"/>
</dbReference>
<name>A0ACA8R7S7_METAZ</name>
<organism evidence="1 2">
    <name type="scientific">Methanobrevibacter arboriphilus</name>
    <dbReference type="NCBI Taxonomy" id="39441"/>
    <lineage>
        <taxon>Archaea</taxon>
        <taxon>Methanobacteriati</taxon>
        <taxon>Methanobacteriota</taxon>
        <taxon>Methanomada group</taxon>
        <taxon>Methanobacteria</taxon>
        <taxon>Methanobacteriales</taxon>
        <taxon>Methanobacteriaceae</taxon>
        <taxon>Methanobrevibacter</taxon>
    </lineage>
</organism>